<organism evidence="2 3">
    <name type="scientific">Mucilaginibacter polytrichastri</name>
    <dbReference type="NCBI Taxonomy" id="1302689"/>
    <lineage>
        <taxon>Bacteria</taxon>
        <taxon>Pseudomonadati</taxon>
        <taxon>Bacteroidota</taxon>
        <taxon>Sphingobacteriia</taxon>
        <taxon>Sphingobacteriales</taxon>
        <taxon>Sphingobacteriaceae</taxon>
        <taxon>Mucilaginibacter</taxon>
    </lineage>
</organism>
<dbReference type="STRING" id="1302689.RG47T_2741"/>
<evidence type="ECO:0000256" key="1">
    <source>
        <dbReference type="SAM" id="Phobius"/>
    </source>
</evidence>
<dbReference type="RefSeq" id="WP_139235759.1">
    <property type="nucleotide sequence ID" value="NZ_FPAM01000015.1"/>
</dbReference>
<keyword evidence="1" id="KW-0472">Membrane</keyword>
<accession>A0A1Q5ZZX2</accession>
<dbReference type="Proteomes" id="UP000186720">
    <property type="component" value="Unassembled WGS sequence"/>
</dbReference>
<dbReference type="EMBL" id="MPPL01000001">
    <property type="protein sequence ID" value="OKS87282.1"/>
    <property type="molecule type" value="Genomic_DNA"/>
</dbReference>
<evidence type="ECO:0000313" key="2">
    <source>
        <dbReference type="EMBL" id="OKS87282.1"/>
    </source>
</evidence>
<keyword evidence="1" id="KW-1133">Transmembrane helix</keyword>
<sequence length="416" mass="46281">MIKSSALYIVIVIALVIALLCSSLIVAAYFYRAQYQRKFRYDLLKNNVNSGVNILLAGSDHAYSTKKMSLFGGEQDSVLLKNICWGMYDVGVARSFIHADTLTEIFSIASKVDSVKWAALYLIDEDRPLSVSGKTEIKGNAFLPKAGVKEAYVDNMAYTGNKKLVQGIKKNSEKALPVLDETRIGNIKSLFNWKAGRDSTLNDDSLNKSFMADIKVISLGKKTLLIRQKLEGYILIRSDTIVTIANTAQLNNLVICARFINVQSGFKGTCQLFATDSIHIEKNCQFEYPSAIGVLQFESTTLKAAPKIIIDAGTIINGAVFSYQKSQSEVKPLISLGDHTTIIGQIYSQGILSYKKQIVVNGSVFTNRFIYQSSNTMYENYLINILINSDRLSRYYLTSDLLPAASAKRKVLQWLK</sequence>
<gene>
    <name evidence="2" type="ORF">RG47T_2741</name>
</gene>
<dbReference type="OrthoDB" id="1004942at2"/>
<evidence type="ECO:0000313" key="3">
    <source>
        <dbReference type="Proteomes" id="UP000186720"/>
    </source>
</evidence>
<reference evidence="2 3" key="1">
    <citation type="submission" date="2016-11" db="EMBL/GenBank/DDBJ databases">
        <title>Whole Genome Sequencing of Mucilaginibacter polytrichastri RG4-7(T) isolated from the moss sample.</title>
        <authorList>
            <person name="Li Y."/>
        </authorList>
    </citation>
    <scope>NUCLEOTIDE SEQUENCE [LARGE SCALE GENOMIC DNA]</scope>
    <source>
        <strain evidence="2 3">RG4-7</strain>
    </source>
</reference>
<keyword evidence="1" id="KW-0812">Transmembrane</keyword>
<dbReference type="AlphaFoldDB" id="A0A1Q5ZZX2"/>
<comment type="caution">
    <text evidence="2">The sequence shown here is derived from an EMBL/GenBank/DDBJ whole genome shotgun (WGS) entry which is preliminary data.</text>
</comment>
<protein>
    <submittedName>
        <fullName evidence="2">Uncharacterized protein</fullName>
    </submittedName>
</protein>
<proteinExistence type="predicted"/>
<feature type="transmembrane region" description="Helical" evidence="1">
    <location>
        <begin position="6"/>
        <end position="31"/>
    </location>
</feature>
<keyword evidence="3" id="KW-1185">Reference proteome</keyword>
<name>A0A1Q5ZZX2_9SPHI</name>